<name>A0ABV8E0Q4_9NOCA</name>
<evidence type="ECO:0000313" key="5">
    <source>
        <dbReference type="EMBL" id="MFC3965107.1"/>
    </source>
</evidence>
<organism evidence="5 6">
    <name type="scientific">Nocardia jiangsuensis</name>
    <dbReference type="NCBI Taxonomy" id="1691563"/>
    <lineage>
        <taxon>Bacteria</taxon>
        <taxon>Bacillati</taxon>
        <taxon>Actinomycetota</taxon>
        <taxon>Actinomycetes</taxon>
        <taxon>Mycobacteriales</taxon>
        <taxon>Nocardiaceae</taxon>
        <taxon>Nocardia</taxon>
    </lineage>
</organism>
<dbReference type="SUPFAM" id="SSF46785">
    <property type="entry name" value="Winged helix' DNA-binding domain"/>
    <property type="match status" value="1"/>
</dbReference>
<dbReference type="SMART" id="SM00347">
    <property type="entry name" value="HTH_MARR"/>
    <property type="match status" value="1"/>
</dbReference>
<dbReference type="PANTHER" id="PTHR33164:SF99">
    <property type="entry name" value="MARR FAMILY REGULATORY PROTEIN"/>
    <property type="match status" value="1"/>
</dbReference>
<evidence type="ECO:0000313" key="6">
    <source>
        <dbReference type="Proteomes" id="UP001595696"/>
    </source>
</evidence>
<dbReference type="InterPro" id="IPR023187">
    <property type="entry name" value="Tscrpt_reg_MarR-type_CS"/>
</dbReference>
<comment type="caution">
    <text evidence="5">The sequence shown here is derived from an EMBL/GenBank/DDBJ whole genome shotgun (WGS) entry which is preliminary data.</text>
</comment>
<reference evidence="6" key="1">
    <citation type="journal article" date="2019" name="Int. J. Syst. Evol. Microbiol.">
        <title>The Global Catalogue of Microorganisms (GCM) 10K type strain sequencing project: providing services to taxonomists for standard genome sequencing and annotation.</title>
        <authorList>
            <consortium name="The Broad Institute Genomics Platform"/>
            <consortium name="The Broad Institute Genome Sequencing Center for Infectious Disease"/>
            <person name="Wu L."/>
            <person name="Ma J."/>
        </authorList>
    </citation>
    <scope>NUCLEOTIDE SEQUENCE [LARGE SCALE GENOMIC DNA]</scope>
    <source>
        <strain evidence="6">CGMCC 4.7330</strain>
    </source>
</reference>
<evidence type="ECO:0000256" key="2">
    <source>
        <dbReference type="ARBA" id="ARBA00023125"/>
    </source>
</evidence>
<gene>
    <name evidence="5" type="ORF">ACFO0B_24230</name>
</gene>
<keyword evidence="2" id="KW-0238">DNA-binding</keyword>
<dbReference type="RefSeq" id="WP_378614862.1">
    <property type="nucleotide sequence ID" value="NZ_JBHSAX010000019.1"/>
</dbReference>
<keyword evidence="6" id="KW-1185">Reference proteome</keyword>
<protein>
    <submittedName>
        <fullName evidence="5">MarR family winged helix-turn-helix transcriptional regulator</fullName>
    </submittedName>
</protein>
<proteinExistence type="predicted"/>
<dbReference type="Proteomes" id="UP001595696">
    <property type="component" value="Unassembled WGS sequence"/>
</dbReference>
<accession>A0ABV8E0Q4</accession>
<keyword evidence="3" id="KW-0804">Transcription</keyword>
<dbReference type="PANTHER" id="PTHR33164">
    <property type="entry name" value="TRANSCRIPTIONAL REGULATOR, MARR FAMILY"/>
    <property type="match status" value="1"/>
</dbReference>
<dbReference type="PROSITE" id="PS01117">
    <property type="entry name" value="HTH_MARR_1"/>
    <property type="match status" value="1"/>
</dbReference>
<dbReference type="Pfam" id="PF12802">
    <property type="entry name" value="MarR_2"/>
    <property type="match status" value="1"/>
</dbReference>
<dbReference type="PROSITE" id="PS50995">
    <property type="entry name" value="HTH_MARR_2"/>
    <property type="match status" value="1"/>
</dbReference>
<dbReference type="InterPro" id="IPR036390">
    <property type="entry name" value="WH_DNA-bd_sf"/>
</dbReference>
<dbReference type="EMBL" id="JBHSAX010000019">
    <property type="protein sequence ID" value="MFC3965107.1"/>
    <property type="molecule type" value="Genomic_DNA"/>
</dbReference>
<evidence type="ECO:0000256" key="3">
    <source>
        <dbReference type="ARBA" id="ARBA00023163"/>
    </source>
</evidence>
<dbReference type="InterPro" id="IPR039422">
    <property type="entry name" value="MarR/SlyA-like"/>
</dbReference>
<dbReference type="Gene3D" id="1.10.10.10">
    <property type="entry name" value="Winged helix-like DNA-binding domain superfamily/Winged helix DNA-binding domain"/>
    <property type="match status" value="1"/>
</dbReference>
<sequence length="153" mass="16638">MSTPSLLRLLVETTREFERELARELLERVHPELRPAHFAVFRHLEPDGSRIGALAEAAGMTQQSMGELVGHLEKAGLLRREVDPADRRARLAVPTEAGRAALRIAADRIAALEHRVIGAVGADGVAELRRLLTGAGTAVRECRPDQADRSVVG</sequence>
<feature type="domain" description="HTH marR-type" evidence="4">
    <location>
        <begin position="3"/>
        <end position="137"/>
    </location>
</feature>
<dbReference type="InterPro" id="IPR036388">
    <property type="entry name" value="WH-like_DNA-bd_sf"/>
</dbReference>
<evidence type="ECO:0000259" key="4">
    <source>
        <dbReference type="PROSITE" id="PS50995"/>
    </source>
</evidence>
<keyword evidence="1" id="KW-0805">Transcription regulation</keyword>
<evidence type="ECO:0000256" key="1">
    <source>
        <dbReference type="ARBA" id="ARBA00023015"/>
    </source>
</evidence>
<dbReference type="InterPro" id="IPR000835">
    <property type="entry name" value="HTH_MarR-typ"/>
</dbReference>